<sequence>MVRANPESSPMTDLTYNPHRELDLENRKRRLLFRAWHRGIKELDLIFGNFIEANVKDFDHAECEWFEALFEEQDQEILGWVTSGEGVPEKFQGDMMQRLQKLDFMTLKAK</sequence>
<dbReference type="PANTHER" id="PTHR12469">
    <property type="entry name" value="PROTEIN EMI5 HOMOLOG, MITOCHONDRIAL"/>
    <property type="match status" value="1"/>
</dbReference>
<proteinExistence type="inferred from homology"/>
<evidence type="ECO:0000313" key="4">
    <source>
        <dbReference type="EMBL" id="GHF25151.1"/>
    </source>
</evidence>
<evidence type="ECO:0000256" key="1">
    <source>
        <dbReference type="ARBA" id="ARBA00008571"/>
    </source>
</evidence>
<dbReference type="Pfam" id="PF03937">
    <property type="entry name" value="Sdh5"/>
    <property type="match status" value="1"/>
</dbReference>
<dbReference type="SUPFAM" id="SSF109910">
    <property type="entry name" value="YgfY-like"/>
    <property type="match status" value="1"/>
</dbReference>
<protein>
    <recommendedName>
        <fullName evidence="2">FAD assembly factor SdhE</fullName>
    </recommendedName>
</protein>
<evidence type="ECO:0000313" key="5">
    <source>
        <dbReference type="Proteomes" id="UP000630923"/>
    </source>
</evidence>
<reference evidence="4" key="2">
    <citation type="submission" date="2020-09" db="EMBL/GenBank/DDBJ databases">
        <authorList>
            <person name="Sun Q."/>
            <person name="Kim S."/>
        </authorList>
    </citation>
    <scope>NUCLEOTIDE SEQUENCE</scope>
    <source>
        <strain evidence="4">KCTC 42590</strain>
    </source>
</reference>
<comment type="similarity">
    <text evidence="1">Belongs to the SdhE FAD assembly factor family.</text>
</comment>
<dbReference type="InterPro" id="IPR036714">
    <property type="entry name" value="SDH_sf"/>
</dbReference>
<dbReference type="PANTHER" id="PTHR12469:SF2">
    <property type="entry name" value="SUCCINATE DEHYDROGENASE ASSEMBLY FACTOR 2, MITOCHONDRIAL"/>
    <property type="match status" value="1"/>
</dbReference>
<name>A0A919ASR8_9PROT</name>
<evidence type="ECO:0000256" key="3">
    <source>
        <dbReference type="ARBA" id="ARBA00023186"/>
    </source>
</evidence>
<evidence type="ECO:0000256" key="2">
    <source>
        <dbReference type="ARBA" id="ARBA00019418"/>
    </source>
</evidence>
<dbReference type="Gene3D" id="1.10.150.250">
    <property type="entry name" value="Flavinator of succinate dehydrogenase"/>
    <property type="match status" value="1"/>
</dbReference>
<dbReference type="InterPro" id="IPR005631">
    <property type="entry name" value="SDH"/>
</dbReference>
<gene>
    <name evidence="4" type="ORF">GCM10017044_19910</name>
</gene>
<keyword evidence="3" id="KW-0143">Chaperone</keyword>
<dbReference type="AlphaFoldDB" id="A0A919ASR8"/>
<comment type="caution">
    <text evidence="4">The sequence shown here is derived from an EMBL/GenBank/DDBJ whole genome shotgun (WGS) entry which is preliminary data.</text>
</comment>
<keyword evidence="5" id="KW-1185">Reference proteome</keyword>
<dbReference type="Proteomes" id="UP000630923">
    <property type="component" value="Unassembled WGS sequence"/>
</dbReference>
<accession>A0A919ASR8</accession>
<dbReference type="GO" id="GO:0006099">
    <property type="term" value="P:tricarboxylic acid cycle"/>
    <property type="evidence" value="ECO:0007669"/>
    <property type="project" value="TreeGrafter"/>
</dbReference>
<organism evidence="4 5">
    <name type="scientific">Kordiimonas sediminis</name>
    <dbReference type="NCBI Taxonomy" id="1735581"/>
    <lineage>
        <taxon>Bacteria</taxon>
        <taxon>Pseudomonadati</taxon>
        <taxon>Pseudomonadota</taxon>
        <taxon>Alphaproteobacteria</taxon>
        <taxon>Kordiimonadales</taxon>
        <taxon>Kordiimonadaceae</taxon>
        <taxon>Kordiimonas</taxon>
    </lineage>
</organism>
<dbReference type="EMBL" id="BNCI01000002">
    <property type="protein sequence ID" value="GHF25151.1"/>
    <property type="molecule type" value="Genomic_DNA"/>
</dbReference>
<reference evidence="4" key="1">
    <citation type="journal article" date="2014" name="Int. J. Syst. Evol. Microbiol.">
        <title>Complete genome sequence of Corynebacterium casei LMG S-19264T (=DSM 44701T), isolated from a smear-ripened cheese.</title>
        <authorList>
            <consortium name="US DOE Joint Genome Institute (JGI-PGF)"/>
            <person name="Walter F."/>
            <person name="Albersmeier A."/>
            <person name="Kalinowski J."/>
            <person name="Ruckert C."/>
        </authorList>
    </citation>
    <scope>NUCLEOTIDE SEQUENCE</scope>
    <source>
        <strain evidence="4">KCTC 42590</strain>
    </source>
</reference>